<evidence type="ECO:0000313" key="2">
    <source>
        <dbReference type="EMBL" id="ROO29369.1"/>
    </source>
</evidence>
<dbReference type="FunCoup" id="A0A423PUW6">
    <property type="interactions" value="16"/>
</dbReference>
<name>A0A423PUW6_9GAMM</name>
<dbReference type="RefSeq" id="WP_123657784.1">
    <property type="nucleotide sequence ID" value="NZ_AYKG01000015.1"/>
</dbReference>
<dbReference type="InParanoid" id="A0A423PUW6"/>
<dbReference type="OrthoDB" id="9784785at2"/>
<dbReference type="Proteomes" id="UP000285310">
    <property type="component" value="Unassembled WGS sequence"/>
</dbReference>
<dbReference type="Gene3D" id="1.10.10.10">
    <property type="entry name" value="Winged helix-like DNA-binding domain superfamily/Winged helix DNA-binding domain"/>
    <property type="match status" value="2"/>
</dbReference>
<protein>
    <submittedName>
        <fullName evidence="2">Uncharacterized protein</fullName>
    </submittedName>
</protein>
<dbReference type="HAMAP" id="MF_01584">
    <property type="entry name" value="UPF0502"/>
    <property type="match status" value="1"/>
</dbReference>
<keyword evidence="3" id="KW-1185">Reference proteome</keyword>
<reference evidence="2 3" key="1">
    <citation type="submission" date="2013-10" db="EMBL/GenBank/DDBJ databases">
        <title>Salinisphaera japonica YTM-1 Genome Sequencing.</title>
        <authorList>
            <person name="Lai Q."/>
            <person name="Li C."/>
            <person name="Shao Z."/>
        </authorList>
    </citation>
    <scope>NUCLEOTIDE SEQUENCE [LARGE SCALE GENOMIC DNA]</scope>
    <source>
        <strain evidence="2 3">YTM-1</strain>
    </source>
</reference>
<dbReference type="SUPFAM" id="SSF46785">
    <property type="entry name" value="Winged helix' DNA-binding domain"/>
    <property type="match status" value="2"/>
</dbReference>
<dbReference type="InterPro" id="IPR007432">
    <property type="entry name" value="DUF480"/>
</dbReference>
<evidence type="ECO:0000313" key="3">
    <source>
        <dbReference type="Proteomes" id="UP000285310"/>
    </source>
</evidence>
<dbReference type="AlphaFoldDB" id="A0A423PUW6"/>
<accession>A0A423PUW6</accession>
<gene>
    <name evidence="2" type="ORF">SAJA_06260</name>
</gene>
<dbReference type="PANTHER" id="PTHR38768">
    <property type="entry name" value="UPF0502 PROTEIN YCEH"/>
    <property type="match status" value="1"/>
</dbReference>
<sequence>MLPNLSETEARLIGCLMEKSVTTPDQMPLTLNTLTNAANQKSARDPVMALTQAEVQRAMRALADRRLVQVDENFKTGVAKYRQRLCGATSFVDIQLTSAQFAIVTLLLLRGAQTPGELRARAGRLYTFADNNDVATAAGALIDDDTPETSLVVRLPRAKGRKEAQFMHQLAGEVDRSVPVGAEAGPHEADEDIAALKARVAELEAENAELRALLDDA</sequence>
<dbReference type="Pfam" id="PF04337">
    <property type="entry name" value="DUF480"/>
    <property type="match status" value="1"/>
</dbReference>
<dbReference type="InterPro" id="IPR036390">
    <property type="entry name" value="WH_DNA-bd_sf"/>
</dbReference>
<dbReference type="PANTHER" id="PTHR38768:SF1">
    <property type="entry name" value="UPF0502 PROTEIN YCEH"/>
    <property type="match status" value="1"/>
</dbReference>
<comment type="similarity">
    <text evidence="1">Belongs to the UPF0502 family.</text>
</comment>
<dbReference type="EMBL" id="AYKG01000015">
    <property type="protein sequence ID" value="ROO29369.1"/>
    <property type="molecule type" value="Genomic_DNA"/>
</dbReference>
<comment type="caution">
    <text evidence="2">The sequence shown here is derived from an EMBL/GenBank/DDBJ whole genome shotgun (WGS) entry which is preliminary data.</text>
</comment>
<evidence type="ECO:0000256" key="1">
    <source>
        <dbReference type="HAMAP-Rule" id="MF_01584"/>
    </source>
</evidence>
<organism evidence="2 3">
    <name type="scientific">Salinisphaera japonica YTM-1</name>
    <dbReference type="NCBI Taxonomy" id="1209778"/>
    <lineage>
        <taxon>Bacteria</taxon>
        <taxon>Pseudomonadati</taxon>
        <taxon>Pseudomonadota</taxon>
        <taxon>Gammaproteobacteria</taxon>
        <taxon>Salinisphaerales</taxon>
        <taxon>Salinisphaeraceae</taxon>
        <taxon>Salinisphaera</taxon>
    </lineage>
</organism>
<proteinExistence type="inferred from homology"/>
<dbReference type="InterPro" id="IPR036388">
    <property type="entry name" value="WH-like_DNA-bd_sf"/>
</dbReference>